<evidence type="ECO:0008006" key="7">
    <source>
        <dbReference type="Google" id="ProtNLM"/>
    </source>
</evidence>
<dbReference type="AlphaFoldDB" id="A0A835CD79"/>
<keyword evidence="6" id="KW-1185">Reference proteome</keyword>
<gene>
    <name evidence="5" type="ORF">HU200_021961</name>
</gene>
<protein>
    <recommendedName>
        <fullName evidence="7">BTB domain-containing protein</fullName>
    </recommendedName>
</protein>
<evidence type="ECO:0000313" key="6">
    <source>
        <dbReference type="Proteomes" id="UP000636709"/>
    </source>
</evidence>
<dbReference type="Gramene" id="Dexi9A01G0023330.1">
    <property type="protein sequence ID" value="Dexi9A01G0023330.1:cds"/>
    <property type="gene ID" value="Dexi9A01G0023330"/>
</dbReference>
<dbReference type="Gene3D" id="2.60.210.10">
    <property type="entry name" value="Apoptosis, Tumor Necrosis Factor Receptor Associated Protein 2, Chain A"/>
    <property type="match status" value="1"/>
</dbReference>
<dbReference type="Pfam" id="PF00651">
    <property type="entry name" value="BTB"/>
    <property type="match status" value="1"/>
</dbReference>
<dbReference type="InterPro" id="IPR002083">
    <property type="entry name" value="MATH/TRAF_dom"/>
</dbReference>
<evidence type="ECO:0000259" key="3">
    <source>
        <dbReference type="PROSITE" id="PS50097"/>
    </source>
</evidence>
<dbReference type="InterPro" id="IPR008974">
    <property type="entry name" value="TRAF-like"/>
</dbReference>
<sequence length="268" mass="29725">MSSSTTATIGGGRNRKRSRSASAIVSGTASGYHILRINNYSRTKVIPTRACLKSRPFTVAAHRWHIDYHPNCHKWDTKDFISLFLVLDEPAHGSNPSEVKAQHRFRFVDVAAAQEEVDEPPPAFMAEEEEVSNYGSHHGWGNGRFIKIDDLEKSEHLKDDSFAVPAIVVTMPPPDLARHLGDLHSTGNGADVVFEVAGETFPAHRCVLAALSPVFVAEFFGAMMRESESGMVHVHIDDMEARVVKALLRFIYTDEVFHEASNGDDRVC</sequence>
<dbReference type="SUPFAM" id="SSF49599">
    <property type="entry name" value="TRAF domain-like"/>
    <property type="match status" value="1"/>
</dbReference>
<evidence type="ECO:0000313" key="5">
    <source>
        <dbReference type="EMBL" id="KAF8722832.1"/>
    </source>
</evidence>
<proteinExistence type="predicted"/>
<accession>A0A835CD79</accession>
<dbReference type="Pfam" id="PF22486">
    <property type="entry name" value="MATH_2"/>
    <property type="match status" value="1"/>
</dbReference>
<reference evidence="5" key="1">
    <citation type="submission" date="2020-07" db="EMBL/GenBank/DDBJ databases">
        <title>Genome sequence and genetic diversity analysis of an under-domesticated orphan crop, white fonio (Digitaria exilis).</title>
        <authorList>
            <person name="Bennetzen J.L."/>
            <person name="Chen S."/>
            <person name="Ma X."/>
            <person name="Wang X."/>
            <person name="Yssel A.E.J."/>
            <person name="Chaluvadi S.R."/>
            <person name="Johnson M."/>
            <person name="Gangashetty P."/>
            <person name="Hamidou F."/>
            <person name="Sanogo M.D."/>
            <person name="Zwaenepoel A."/>
            <person name="Wallace J."/>
            <person name="Van De Peer Y."/>
            <person name="Van Deynze A."/>
        </authorList>
    </citation>
    <scope>NUCLEOTIDE SEQUENCE</scope>
    <source>
        <tissue evidence="5">Leaves</tissue>
    </source>
</reference>
<dbReference type="InterPro" id="IPR045005">
    <property type="entry name" value="BPM1-6"/>
</dbReference>
<name>A0A835CD79_9POAL</name>
<feature type="domain" description="BTB" evidence="3">
    <location>
        <begin position="190"/>
        <end position="260"/>
    </location>
</feature>
<dbReference type="SUPFAM" id="SSF54695">
    <property type="entry name" value="POZ domain"/>
    <property type="match status" value="1"/>
</dbReference>
<feature type="region of interest" description="Disordered" evidence="2">
    <location>
        <begin position="1"/>
        <end position="22"/>
    </location>
</feature>
<evidence type="ECO:0000259" key="4">
    <source>
        <dbReference type="PROSITE" id="PS50144"/>
    </source>
</evidence>
<evidence type="ECO:0000256" key="1">
    <source>
        <dbReference type="ARBA" id="ARBA00004906"/>
    </source>
</evidence>
<dbReference type="PANTHER" id="PTHR26379">
    <property type="entry name" value="BTB/POZ AND MATH DOMAIN-CONTAINING PROTEIN 1"/>
    <property type="match status" value="1"/>
</dbReference>
<dbReference type="PROSITE" id="PS50144">
    <property type="entry name" value="MATH"/>
    <property type="match status" value="1"/>
</dbReference>
<dbReference type="InterPro" id="IPR000210">
    <property type="entry name" value="BTB/POZ_dom"/>
</dbReference>
<dbReference type="Proteomes" id="UP000636709">
    <property type="component" value="Unassembled WGS sequence"/>
</dbReference>
<organism evidence="5 6">
    <name type="scientific">Digitaria exilis</name>
    <dbReference type="NCBI Taxonomy" id="1010633"/>
    <lineage>
        <taxon>Eukaryota</taxon>
        <taxon>Viridiplantae</taxon>
        <taxon>Streptophyta</taxon>
        <taxon>Embryophyta</taxon>
        <taxon>Tracheophyta</taxon>
        <taxon>Spermatophyta</taxon>
        <taxon>Magnoliopsida</taxon>
        <taxon>Liliopsida</taxon>
        <taxon>Poales</taxon>
        <taxon>Poaceae</taxon>
        <taxon>PACMAD clade</taxon>
        <taxon>Panicoideae</taxon>
        <taxon>Panicodae</taxon>
        <taxon>Paniceae</taxon>
        <taxon>Anthephorinae</taxon>
        <taxon>Digitaria</taxon>
    </lineage>
</organism>
<dbReference type="InterPro" id="IPR011333">
    <property type="entry name" value="SKP1/BTB/POZ_sf"/>
</dbReference>
<dbReference type="EMBL" id="JACEFO010001669">
    <property type="protein sequence ID" value="KAF8722832.1"/>
    <property type="molecule type" value="Genomic_DNA"/>
</dbReference>
<feature type="domain" description="MATH" evidence="4">
    <location>
        <begin position="30"/>
        <end position="168"/>
    </location>
</feature>
<evidence type="ECO:0000256" key="2">
    <source>
        <dbReference type="SAM" id="MobiDB-lite"/>
    </source>
</evidence>
<comment type="pathway">
    <text evidence="1">Protein modification; protein ubiquitination.</text>
</comment>
<dbReference type="SMART" id="SM00225">
    <property type="entry name" value="BTB"/>
    <property type="match status" value="1"/>
</dbReference>
<dbReference type="OrthoDB" id="684045at2759"/>
<dbReference type="PROSITE" id="PS50097">
    <property type="entry name" value="BTB"/>
    <property type="match status" value="1"/>
</dbReference>
<dbReference type="CDD" id="cd00121">
    <property type="entry name" value="MATH"/>
    <property type="match status" value="1"/>
</dbReference>
<dbReference type="GO" id="GO:0016567">
    <property type="term" value="P:protein ubiquitination"/>
    <property type="evidence" value="ECO:0007669"/>
    <property type="project" value="InterPro"/>
</dbReference>
<comment type="caution">
    <text evidence="5">The sequence shown here is derived from an EMBL/GenBank/DDBJ whole genome shotgun (WGS) entry which is preliminary data.</text>
</comment>
<dbReference type="PANTHER" id="PTHR26379:SF274">
    <property type="entry name" value="SPECKLE-TYPE POZ PROTEIN"/>
    <property type="match status" value="1"/>
</dbReference>
<dbReference type="Gene3D" id="3.30.710.10">
    <property type="entry name" value="Potassium Channel Kv1.1, Chain A"/>
    <property type="match status" value="1"/>
</dbReference>